<feature type="transmembrane region" description="Helical" evidence="5">
    <location>
        <begin position="65"/>
        <end position="86"/>
    </location>
</feature>
<sequence length="331" mass="37044">MTRAVLPSNGRCLARVPDSVSQGSAPAASANVIAPRLFQYGIFPVVMTAAVAIAWWLMGNGVEPALAILGPQFGGFIVVAIFEHIYPYHRSWNISRADIRVDATHAVSIAVLLGLVTPLLTATGVVIGGYLSAEYGASIWPHEWPLLLQIVMVLLIGEIPGYWIHRWEHQWDFLWRFHAVHHSAPRLYWLNAGRFHPIDSLLTFVPSLMLLVALGASEMLLAYFTLITALHGIFQHGNLQLRLGPLNWFFSMAELHRWHHSRTIVESNSNYGQTVSVWDWVFGTRHLPADKAPPEDIGMTGLAAFPMTWWAQIVAPLRWRRIKADSETPQA</sequence>
<name>A0ABT3TIZ4_9GAMM</name>
<gene>
    <name evidence="7" type="ORF">EYC98_15655</name>
</gene>
<protein>
    <submittedName>
        <fullName evidence="7">Sterol desaturase family protein</fullName>
    </submittedName>
</protein>
<keyword evidence="2 5" id="KW-0812">Transmembrane</keyword>
<keyword evidence="4 5" id="KW-0472">Membrane</keyword>
<evidence type="ECO:0000313" key="7">
    <source>
        <dbReference type="EMBL" id="MCX2982298.1"/>
    </source>
</evidence>
<evidence type="ECO:0000256" key="4">
    <source>
        <dbReference type="ARBA" id="ARBA00023136"/>
    </source>
</evidence>
<feature type="transmembrane region" description="Helical" evidence="5">
    <location>
        <begin position="37"/>
        <end position="58"/>
    </location>
</feature>
<feature type="domain" description="Fatty acid hydroxylase" evidence="6">
    <location>
        <begin position="151"/>
        <end position="284"/>
    </location>
</feature>
<dbReference type="InterPro" id="IPR006694">
    <property type="entry name" value="Fatty_acid_hydroxylase"/>
</dbReference>
<comment type="subcellular location">
    <subcellularLocation>
        <location evidence="1">Membrane</location>
    </subcellularLocation>
</comment>
<accession>A0ABT3TIZ4</accession>
<dbReference type="EMBL" id="SHNN01000003">
    <property type="protein sequence ID" value="MCX2982298.1"/>
    <property type="molecule type" value="Genomic_DNA"/>
</dbReference>
<comment type="caution">
    <text evidence="7">The sequence shown here is derived from an EMBL/GenBank/DDBJ whole genome shotgun (WGS) entry which is preliminary data.</text>
</comment>
<feature type="transmembrane region" description="Helical" evidence="5">
    <location>
        <begin position="106"/>
        <end position="132"/>
    </location>
</feature>
<feature type="transmembrane region" description="Helical" evidence="5">
    <location>
        <begin position="144"/>
        <end position="164"/>
    </location>
</feature>
<proteinExistence type="predicted"/>
<evidence type="ECO:0000256" key="1">
    <source>
        <dbReference type="ARBA" id="ARBA00004370"/>
    </source>
</evidence>
<evidence type="ECO:0000313" key="8">
    <source>
        <dbReference type="Proteomes" id="UP001143362"/>
    </source>
</evidence>
<evidence type="ECO:0000256" key="2">
    <source>
        <dbReference type="ARBA" id="ARBA00022692"/>
    </source>
</evidence>
<evidence type="ECO:0000256" key="5">
    <source>
        <dbReference type="SAM" id="Phobius"/>
    </source>
</evidence>
<organism evidence="7 8">
    <name type="scientific">Candidatus Litorirhabdus singularis</name>
    <dbReference type="NCBI Taxonomy" id="2518993"/>
    <lineage>
        <taxon>Bacteria</taxon>
        <taxon>Pseudomonadati</taxon>
        <taxon>Pseudomonadota</taxon>
        <taxon>Gammaproteobacteria</taxon>
        <taxon>Cellvibrionales</taxon>
        <taxon>Halieaceae</taxon>
        <taxon>Candidatus Litorirhabdus</taxon>
    </lineage>
</organism>
<reference evidence="7" key="1">
    <citation type="submission" date="2019-02" db="EMBL/GenBank/DDBJ databases">
        <authorList>
            <person name="Li S.-H."/>
        </authorList>
    </citation>
    <scope>NUCLEOTIDE SEQUENCE</scope>
    <source>
        <strain evidence="7">IMCC14734</strain>
    </source>
</reference>
<dbReference type="Proteomes" id="UP001143362">
    <property type="component" value="Unassembled WGS sequence"/>
</dbReference>
<feature type="transmembrane region" description="Helical" evidence="5">
    <location>
        <begin position="208"/>
        <end position="234"/>
    </location>
</feature>
<evidence type="ECO:0000259" key="6">
    <source>
        <dbReference type="Pfam" id="PF04116"/>
    </source>
</evidence>
<keyword evidence="3 5" id="KW-1133">Transmembrane helix</keyword>
<dbReference type="InterPro" id="IPR050307">
    <property type="entry name" value="Sterol_Desaturase_Related"/>
</dbReference>
<dbReference type="Pfam" id="PF04116">
    <property type="entry name" value="FA_hydroxylase"/>
    <property type="match status" value="1"/>
</dbReference>
<keyword evidence="8" id="KW-1185">Reference proteome</keyword>
<dbReference type="PANTHER" id="PTHR11863">
    <property type="entry name" value="STEROL DESATURASE"/>
    <property type="match status" value="1"/>
</dbReference>
<evidence type="ECO:0000256" key="3">
    <source>
        <dbReference type="ARBA" id="ARBA00022989"/>
    </source>
</evidence>